<dbReference type="EMBL" id="JAZDRP010000006">
    <property type="protein sequence ID" value="MEE2526866.1"/>
    <property type="molecule type" value="Genomic_DNA"/>
</dbReference>
<accession>A0ABU7LSI8</accession>
<sequence>MIQSLFQIVRLLTIVVRRYPQRVFLAYALPSILAFSMLTPPLFAPDETAHVMRAYSVSALRLLPSGMLSEGQDMQPVPADYVAIIDTYYSQLASDGYFGWQTAIDHPTASWRSAEIGFLHNAEGYFPLFYIPQAIVIRLAWVFDVSIIDTLRYGRLLLGCLFVYLGYLALSLARWGRLGLLLLVSLPISVFLGASFSPDAWLIASSSLAFAMMTRTGPSHKSSSERQMAAWIIIAATALRPSYLLMNAIWVRSTFREIGKKPSLLLIAGFIIATVWAFLVVAHPDRRIDGINPELQFAFLLSNPLAVFEVAWTTLSNHAALPLRQIFIVTNHPNAHASDQLALLLSAVTILVIFTDYRRVAVKEAWTWILIGCAVLSYGLIYGAMYLGWTAVGSMGPVQGVQGRYFVPLLVFALLALPSISASRIALRITPVISICLVSYFLILNYWTINQYFNPEI</sequence>
<proteinExistence type="predicted"/>
<reference evidence="2 3" key="1">
    <citation type="submission" date="2024-01" db="EMBL/GenBank/DDBJ databases">
        <title>Hyphobacterium bacterium isolated from marine sediment.</title>
        <authorList>
            <person name="Zhao S."/>
        </authorList>
    </citation>
    <scope>NUCLEOTIDE SEQUENCE [LARGE SCALE GENOMIC DNA]</scope>
    <source>
        <strain evidence="3">HN65</strain>
    </source>
</reference>
<feature type="transmembrane region" description="Helical" evidence="1">
    <location>
        <begin position="24"/>
        <end position="43"/>
    </location>
</feature>
<keyword evidence="3" id="KW-1185">Reference proteome</keyword>
<organism evidence="2 3">
    <name type="scientific">Hyphobacterium lacteum</name>
    <dbReference type="NCBI Taxonomy" id="3116575"/>
    <lineage>
        <taxon>Bacteria</taxon>
        <taxon>Pseudomonadati</taxon>
        <taxon>Pseudomonadota</taxon>
        <taxon>Alphaproteobacteria</taxon>
        <taxon>Maricaulales</taxon>
        <taxon>Maricaulaceae</taxon>
        <taxon>Hyphobacterium</taxon>
    </lineage>
</organism>
<dbReference type="Proteomes" id="UP001354971">
    <property type="component" value="Unassembled WGS sequence"/>
</dbReference>
<feature type="transmembrane region" description="Helical" evidence="1">
    <location>
        <begin position="263"/>
        <end position="283"/>
    </location>
</feature>
<keyword evidence="1" id="KW-0472">Membrane</keyword>
<keyword evidence="1" id="KW-0812">Transmembrane</keyword>
<feature type="transmembrane region" description="Helical" evidence="1">
    <location>
        <begin position="335"/>
        <end position="354"/>
    </location>
</feature>
<name>A0ABU7LSI8_9PROT</name>
<dbReference type="RefSeq" id="WP_330199529.1">
    <property type="nucleotide sequence ID" value="NZ_JAZDRP010000006.1"/>
</dbReference>
<feature type="transmembrane region" description="Helical" evidence="1">
    <location>
        <begin position="177"/>
        <end position="194"/>
    </location>
</feature>
<feature type="transmembrane region" description="Helical" evidence="1">
    <location>
        <begin position="405"/>
        <end position="422"/>
    </location>
</feature>
<evidence type="ECO:0000313" key="3">
    <source>
        <dbReference type="Proteomes" id="UP001354971"/>
    </source>
</evidence>
<feature type="transmembrane region" description="Helical" evidence="1">
    <location>
        <begin position="153"/>
        <end position="170"/>
    </location>
</feature>
<evidence type="ECO:0000313" key="2">
    <source>
        <dbReference type="EMBL" id="MEE2526866.1"/>
    </source>
</evidence>
<evidence type="ECO:0000256" key="1">
    <source>
        <dbReference type="SAM" id="Phobius"/>
    </source>
</evidence>
<comment type="caution">
    <text evidence="2">The sequence shown here is derived from an EMBL/GenBank/DDBJ whole genome shotgun (WGS) entry which is preliminary data.</text>
</comment>
<feature type="transmembrane region" description="Helical" evidence="1">
    <location>
        <begin position="229"/>
        <end position="251"/>
    </location>
</feature>
<feature type="transmembrane region" description="Helical" evidence="1">
    <location>
        <begin position="429"/>
        <end position="449"/>
    </location>
</feature>
<protein>
    <submittedName>
        <fullName evidence="2">DUF2142 domain-containing protein</fullName>
    </submittedName>
</protein>
<feature type="transmembrane region" description="Helical" evidence="1">
    <location>
        <begin position="366"/>
        <end position="385"/>
    </location>
</feature>
<dbReference type="InterPro" id="IPR018674">
    <property type="entry name" value="DUF2142_membrane"/>
</dbReference>
<keyword evidence="1" id="KW-1133">Transmembrane helix</keyword>
<gene>
    <name evidence="2" type="ORF">V0U79_10830</name>
</gene>
<dbReference type="Pfam" id="PF09913">
    <property type="entry name" value="DUF2142"/>
    <property type="match status" value="1"/>
</dbReference>